<sequence length="229" mass="25132">MTKPIKLWMAATALMISAQASAADSLLSELRTAAPALNPDVLENALQALSCAAPEHLEDARLAVIDYSLPSTSPRLWVFDLEQRALLFKELVAHGRASGDKYSRHFSNTPGSHQSSIGLFRTLHAYDGRNGYSLRMQGLEPSFNHRALDRAIVIHGAKYVSNDFIHRTGRIGRSHGCPAVAVDKAKPLIDTIKDGHYVFSWYPDPDYIAGSKLLQCPREVAMNAATSSF</sequence>
<evidence type="ECO:0000313" key="3">
    <source>
        <dbReference type="Proteomes" id="UP000192342"/>
    </source>
</evidence>
<protein>
    <recommendedName>
        <fullName evidence="4">YkuD domain-containing protein</fullName>
    </recommendedName>
</protein>
<keyword evidence="1" id="KW-0732">Signal</keyword>
<reference evidence="2 3" key="1">
    <citation type="submission" date="2013-04" db="EMBL/GenBank/DDBJ databases">
        <title>Oceanococcus atlanticus 22II-S10r2 Genome Sequencing.</title>
        <authorList>
            <person name="Lai Q."/>
            <person name="Li G."/>
            <person name="Shao Z."/>
        </authorList>
    </citation>
    <scope>NUCLEOTIDE SEQUENCE [LARGE SCALE GENOMIC DNA]</scope>
    <source>
        <strain evidence="2 3">22II-S10r2</strain>
    </source>
</reference>
<dbReference type="AlphaFoldDB" id="A0A1Y1SG08"/>
<organism evidence="2 3">
    <name type="scientific">Oceanococcus atlanticus</name>
    <dbReference type="NCBI Taxonomy" id="1317117"/>
    <lineage>
        <taxon>Bacteria</taxon>
        <taxon>Pseudomonadati</taxon>
        <taxon>Pseudomonadota</taxon>
        <taxon>Gammaproteobacteria</taxon>
        <taxon>Chromatiales</taxon>
        <taxon>Oceanococcaceae</taxon>
        <taxon>Oceanococcus</taxon>
    </lineage>
</organism>
<dbReference type="EMBL" id="AQQV01000001">
    <property type="protein sequence ID" value="ORE88593.1"/>
    <property type="molecule type" value="Genomic_DNA"/>
</dbReference>
<comment type="caution">
    <text evidence="2">The sequence shown here is derived from an EMBL/GenBank/DDBJ whole genome shotgun (WGS) entry which is preliminary data.</text>
</comment>
<dbReference type="InterPro" id="IPR005490">
    <property type="entry name" value="LD_TPept_cat_dom"/>
</dbReference>
<proteinExistence type="predicted"/>
<gene>
    <name evidence="2" type="ORF">ATO7_01920</name>
</gene>
<dbReference type="Proteomes" id="UP000192342">
    <property type="component" value="Unassembled WGS sequence"/>
</dbReference>
<evidence type="ECO:0008006" key="4">
    <source>
        <dbReference type="Google" id="ProtNLM"/>
    </source>
</evidence>
<accession>A0A1Y1SG08</accession>
<dbReference type="CDD" id="cd16913">
    <property type="entry name" value="YkuD_like"/>
    <property type="match status" value="1"/>
</dbReference>
<dbReference type="PANTHER" id="PTHR38477:SF1">
    <property type="entry name" value="MUREIN L,D-TRANSPEPTIDASE CATALYTIC DOMAIN FAMILY PROTEIN"/>
    <property type="match status" value="1"/>
</dbReference>
<dbReference type="InterPro" id="IPR032676">
    <property type="entry name" value="YkuD_2"/>
</dbReference>
<evidence type="ECO:0000256" key="1">
    <source>
        <dbReference type="SAM" id="SignalP"/>
    </source>
</evidence>
<dbReference type="RefSeq" id="WP_206044758.1">
    <property type="nucleotide sequence ID" value="NZ_AQQV01000001.1"/>
</dbReference>
<name>A0A1Y1SG08_9GAMM</name>
<dbReference type="GO" id="GO:0016740">
    <property type="term" value="F:transferase activity"/>
    <property type="evidence" value="ECO:0007669"/>
    <property type="project" value="InterPro"/>
</dbReference>
<feature type="chain" id="PRO_5012259915" description="YkuD domain-containing protein" evidence="1">
    <location>
        <begin position="23"/>
        <end position="229"/>
    </location>
</feature>
<dbReference type="Pfam" id="PF13645">
    <property type="entry name" value="YkuD_2"/>
    <property type="match status" value="1"/>
</dbReference>
<keyword evidence="3" id="KW-1185">Reference proteome</keyword>
<feature type="signal peptide" evidence="1">
    <location>
        <begin position="1"/>
        <end position="22"/>
    </location>
</feature>
<evidence type="ECO:0000313" key="2">
    <source>
        <dbReference type="EMBL" id="ORE88593.1"/>
    </source>
</evidence>
<dbReference type="STRING" id="1317117.ATO7_01920"/>
<dbReference type="PANTHER" id="PTHR38477">
    <property type="entry name" value="HYPOTHETICAL EXPORTED PROTEIN"/>
    <property type="match status" value="1"/>
</dbReference>